<feature type="compositionally biased region" description="Low complexity" evidence="2">
    <location>
        <begin position="44"/>
        <end position="56"/>
    </location>
</feature>
<dbReference type="SMART" id="SM00325">
    <property type="entry name" value="RhoGEF"/>
    <property type="match status" value="1"/>
</dbReference>
<sequence length="1651" mass="186296">MIVTFASNVETHYMGYIVVCPAGEKAILEKKRGGWCYIHCKLKTPSSSSSPSSTTTNDHQNNSKNNHEKTESTTSTTVTTTTTSVQSIQTTTTNTQNHHSDHDVISSTTTTTPTNTFSWGTLRVPAIYLNLDEEAVQKLDDTISTTFTKHDEDELNPLECVAYKQPESLVNNITSTSSSSSSTTTATSSSSSSSPGLSALKQLLLNSAAASKNYSTDEELDAALDPRVDSSKRRTQSMKGIGAIISTPNHEEEEEAKSVSTPSSSGARKSAHLTSLKPTKDTSNALILGSYRSSFDSAALFDQLVFNQGKSVGTATTATTTTTRATSSVSSTPMTPSHEQKTTDTILDEMMVAEQQQQTKEDQQPVEDQQAVVSEAVLDPSVTPVLDTKEAVDSNKKEEERVVTPSDVPKTDDVWQEQEDDLETFDAETETDADFILPFSKVETFDNEDFDIEDLLALSELAEMENYEPNVDQQQLELYRTKLPHFFDFDPNIDDRKKRLLHHITLQHAARKLVNVGADYDLKLAIQQGLDRARGKQTNRKATIFSGVSPLQYQEFKKFSVEEAGKLIYRVFTEWWKLKKFVNYLRVAPEFKQQRLRQSCLKEILSTERSYVNQLETLYYDFYLPMKKNNFAIFTNYQTGPNVSATNIVLRDGLTPEMQYNTIFSNIEQILKTNTALLHDLEMDWKMHWPKNHFPSIFKKILPFLKVYTVYVNNYEKANELVEELILRNPKFNEFVETVYEKKGVTLQSLLITPVQRIPRLKMLFSELLKRTVIEHVEYNVIVETLAILNELALFVNEKKRHDENNITFLRLQQILKKRFNNLVTPHRKYLKKDDFRIQCSRKFLNSNCEVYLCNDMMICIPMTADRGLRVDFAHFIFFTFSEMDTKTEEELNDEERKDFTIRTFLKSSIYTFKFEAINGTERIKWEKDLRELIDMEHTRCRKYGIKTFGTHIDELSAREKSSKATSSSNHASSSSNDSNSPTVTFADTASSTTNGATTNASSSSGTISSNPVVSLRQHLSNAVGNKEETSVMIQDRRIRLYNRSKINNSKLSSTQLRHKTVKQEMYTLSKTIREQKNQIAELEKMMRSNQEKYNQYETEFAEVEKNLVTQDQEKKTTDHELLEVDSKLMAALGNEVCSFVEIFGSDPVCDSNKEKYVRPLDDHRASVVTLKPIKVSELSTSTSNENNSQQRKPIIGGIDELKEATEKEFIVPSLALDARRTSDADFLYTSSAGSAEELMSSDPRSVKSARGANRGRKIFSMTLNGGSSSQNNSASSSQHQHSNSIISKQSNSEKRKTLLQKAKGILVGNNDNQQQQQQAPRRASSAENLVANTSNNPSNVNGSSNSSHSNPQIDRIVLIKPVGCLSPVADAPQYGLPTLPGSTNTMPSLPLFLSNKPTTTTTNTSFTSDGSDLSSSDLSPSSSSSQASPLARSTSFRESTSGGNNASTSMKSPRNMLSKSHYEDKRPFHYNRETIDSFLDADVKDHGKQQQQQLHKRVLVNPMSSLSAYEERDLDKLTFISLDKYEDMKDDEEIETTNKLYRLRPLPKWDTLEQEELNFMYKADRAVHGEEMYFKTNPLPIVIGRRKTDKLSNCYLDEESDREELEKLPDSVDGLKLLLLQMQKESQELKQQLFFGMSAEQARTSTSTVK</sequence>
<evidence type="ECO:0000256" key="1">
    <source>
        <dbReference type="SAM" id="Coils"/>
    </source>
</evidence>
<feature type="region of interest" description="Disordered" evidence="2">
    <location>
        <begin position="172"/>
        <end position="196"/>
    </location>
</feature>
<keyword evidence="1" id="KW-0175">Coiled coil</keyword>
<feature type="coiled-coil region" evidence="1">
    <location>
        <begin position="1066"/>
        <end position="1114"/>
    </location>
</feature>
<dbReference type="RefSeq" id="XP_044554358.1">
    <property type="nucleotide sequence ID" value="XM_044688513.1"/>
</dbReference>
<dbReference type="GO" id="GO:0005737">
    <property type="term" value="C:cytoplasm"/>
    <property type="evidence" value="ECO:0007669"/>
    <property type="project" value="TreeGrafter"/>
</dbReference>
<feature type="region of interest" description="Disordered" evidence="2">
    <location>
        <begin position="317"/>
        <end position="339"/>
    </location>
</feature>
<accession>A0AA88H2I3</accession>
<dbReference type="EMBL" id="PYSW02000005">
    <property type="protein sequence ID" value="KAG2392464.1"/>
    <property type="molecule type" value="Genomic_DNA"/>
</dbReference>
<keyword evidence="5" id="KW-1185">Reference proteome</keyword>
<dbReference type="InterPro" id="IPR000219">
    <property type="entry name" value="DH_dom"/>
</dbReference>
<feature type="compositionally biased region" description="Low complexity" evidence="2">
    <location>
        <begin position="1268"/>
        <end position="1291"/>
    </location>
</feature>
<dbReference type="SUPFAM" id="SSF48065">
    <property type="entry name" value="DBL homology domain (DH-domain)"/>
    <property type="match status" value="1"/>
</dbReference>
<feature type="domain" description="DH" evidence="3">
    <location>
        <begin position="596"/>
        <end position="799"/>
    </location>
</feature>
<dbReference type="CDD" id="cd00160">
    <property type="entry name" value="RhoGEF"/>
    <property type="match status" value="1"/>
</dbReference>
<evidence type="ECO:0000259" key="3">
    <source>
        <dbReference type="PROSITE" id="PS50010"/>
    </source>
</evidence>
<feature type="compositionally biased region" description="Polar residues" evidence="2">
    <location>
        <begin position="1437"/>
        <end position="1459"/>
    </location>
</feature>
<feature type="region of interest" description="Disordered" evidence="2">
    <location>
        <begin position="225"/>
        <end position="277"/>
    </location>
</feature>
<dbReference type="Gene3D" id="1.20.900.10">
    <property type="entry name" value="Dbl homology (DH) domain"/>
    <property type="match status" value="1"/>
</dbReference>
<feature type="region of interest" description="Disordered" evidence="2">
    <location>
        <begin position="1235"/>
        <end position="1351"/>
    </location>
</feature>
<feature type="compositionally biased region" description="Low complexity" evidence="2">
    <location>
        <begin position="1399"/>
        <end position="1435"/>
    </location>
</feature>
<feature type="compositionally biased region" description="Low complexity" evidence="2">
    <location>
        <begin position="989"/>
        <end position="1011"/>
    </location>
</feature>
<feature type="region of interest" description="Disordered" evidence="2">
    <location>
        <begin position="44"/>
        <end position="112"/>
    </location>
</feature>
<feature type="region of interest" description="Disordered" evidence="2">
    <location>
        <begin position="378"/>
        <end position="409"/>
    </location>
</feature>
<gene>
    <name evidence="4" type="ORF">C9374_012716</name>
</gene>
<comment type="caution">
    <text evidence="4">The sequence shown here is derived from an EMBL/GenBank/DDBJ whole genome shotgun (WGS) entry which is preliminary data.</text>
</comment>
<feature type="compositionally biased region" description="Low complexity" evidence="2">
    <location>
        <begin position="1333"/>
        <end position="1351"/>
    </location>
</feature>
<protein>
    <recommendedName>
        <fullName evidence="3">DH domain-containing protein</fullName>
    </recommendedName>
</protein>
<evidence type="ECO:0000313" key="4">
    <source>
        <dbReference type="EMBL" id="KAG2392464.1"/>
    </source>
</evidence>
<feature type="region of interest" description="Disordered" evidence="2">
    <location>
        <begin position="958"/>
        <end position="1011"/>
    </location>
</feature>
<organism evidence="4 5">
    <name type="scientific">Naegleria lovaniensis</name>
    <name type="common">Amoeba</name>
    <dbReference type="NCBI Taxonomy" id="51637"/>
    <lineage>
        <taxon>Eukaryota</taxon>
        <taxon>Discoba</taxon>
        <taxon>Heterolobosea</taxon>
        <taxon>Tetramitia</taxon>
        <taxon>Eutetramitia</taxon>
        <taxon>Vahlkampfiidae</taxon>
        <taxon>Naegleria</taxon>
    </lineage>
</organism>
<feature type="region of interest" description="Disordered" evidence="2">
    <location>
        <begin position="1388"/>
        <end position="1466"/>
    </location>
</feature>
<dbReference type="GeneID" id="68105170"/>
<dbReference type="PANTHER" id="PTHR12673">
    <property type="entry name" value="FACIOGENITAL DYSPLASIA PROTEIN"/>
    <property type="match status" value="1"/>
</dbReference>
<dbReference type="PROSITE" id="PS50010">
    <property type="entry name" value="DH_2"/>
    <property type="match status" value="1"/>
</dbReference>
<dbReference type="GO" id="GO:0005085">
    <property type="term" value="F:guanyl-nucleotide exchange factor activity"/>
    <property type="evidence" value="ECO:0007669"/>
    <property type="project" value="InterPro"/>
</dbReference>
<feature type="compositionally biased region" description="Low complexity" evidence="2">
    <location>
        <begin position="964"/>
        <end position="981"/>
    </location>
</feature>
<feature type="compositionally biased region" description="Polar residues" evidence="2">
    <location>
        <begin position="258"/>
        <end position="277"/>
    </location>
</feature>
<dbReference type="Pfam" id="PF00621">
    <property type="entry name" value="RhoGEF"/>
    <property type="match status" value="1"/>
</dbReference>
<feature type="compositionally biased region" description="Basic and acidic residues" evidence="2">
    <location>
        <begin position="387"/>
        <end position="402"/>
    </location>
</feature>
<dbReference type="PANTHER" id="PTHR12673:SF262">
    <property type="entry name" value="RHOGEF DOMAIN-CONTAINING PROTEIN"/>
    <property type="match status" value="1"/>
</dbReference>
<dbReference type="Proteomes" id="UP000816034">
    <property type="component" value="Unassembled WGS sequence"/>
</dbReference>
<dbReference type="InterPro" id="IPR051092">
    <property type="entry name" value="FYVE_RhoGEF_PH"/>
</dbReference>
<evidence type="ECO:0000313" key="5">
    <source>
        <dbReference type="Proteomes" id="UP000816034"/>
    </source>
</evidence>
<reference evidence="4 5" key="1">
    <citation type="journal article" date="2018" name="BMC Genomics">
        <title>The genome of Naegleria lovaniensis, the basis for a comparative approach to unravel pathogenicity factors of the human pathogenic amoeba N. fowleri.</title>
        <authorList>
            <person name="Liechti N."/>
            <person name="Schurch N."/>
            <person name="Bruggmann R."/>
            <person name="Wittwer M."/>
        </authorList>
    </citation>
    <scope>NUCLEOTIDE SEQUENCE [LARGE SCALE GENOMIC DNA]</scope>
    <source>
        <strain evidence="4 5">ATCC 30569</strain>
    </source>
</reference>
<feature type="compositionally biased region" description="Low complexity" evidence="2">
    <location>
        <begin position="317"/>
        <end position="337"/>
    </location>
</feature>
<proteinExistence type="predicted"/>
<feature type="compositionally biased region" description="Low complexity" evidence="2">
    <location>
        <begin position="72"/>
        <end position="96"/>
    </location>
</feature>
<evidence type="ECO:0000256" key="2">
    <source>
        <dbReference type="SAM" id="MobiDB-lite"/>
    </source>
</evidence>
<name>A0AA88H2I3_NAELO</name>
<feature type="compositionally biased region" description="Low complexity" evidence="2">
    <location>
        <begin position="174"/>
        <end position="194"/>
    </location>
</feature>
<dbReference type="InterPro" id="IPR035899">
    <property type="entry name" value="DBL_dom_sf"/>
</dbReference>